<feature type="region of interest" description="Disordered" evidence="2">
    <location>
        <begin position="314"/>
        <end position="378"/>
    </location>
</feature>
<sequence length="516" mass="58311">MNYVSVLLLTLALAIAPCGAQTKKGTAGKKAQTTRTTKKSAAKKQTTSISGLRNQRAQIKKQIKTQQQKLRNNERDVKQRLQNLMVINSEIADKRKSIDTIRRDIGKLNTSISNMGKQLNTLQAELDDRKEKFVKSMRYMHRNRSIQNQLMFIFSAKNLTQMYRRLRFTREYATFQRAQGEAVKTKQAQIEQKQAQLKAARNDKDRLLYKGVKEQEALESKQTEQEQVVATLKKQQKTIQNIIAQQQKKDAALNAEIDRLVAIEVEKARQRAIAEAKRKAAEEEARKRAAELARKKAAAEAAARANAQRIAEAKKREEELKEAARKASAERRKEAERAAREAERDRKEAERAAKKEAKERARELAKAKETDEAAFSLNNEDRRISGNFESNRGRLPMPITGPYRIVSHFGQYNVEGLKNVRLDNKGINILGQPGAQARSIFDGEVSAVFSLGGTTGVMVRHGSYISVYCNLSSVSVHRGQRVSARQALGTVASDNILQFQLRRETAKLNPESWLGR</sequence>
<dbReference type="CDD" id="cd12797">
    <property type="entry name" value="M23_peptidase"/>
    <property type="match status" value="1"/>
</dbReference>
<dbReference type="SUPFAM" id="SSF51261">
    <property type="entry name" value="Duplicated hybrid motif"/>
    <property type="match status" value="1"/>
</dbReference>
<evidence type="ECO:0000313" key="5">
    <source>
        <dbReference type="EMBL" id="MBM6662835.1"/>
    </source>
</evidence>
<feature type="chain" id="PRO_5037374070" evidence="3">
    <location>
        <begin position="21"/>
        <end position="516"/>
    </location>
</feature>
<feature type="compositionally biased region" description="Basic and acidic residues" evidence="2">
    <location>
        <begin position="314"/>
        <end position="371"/>
    </location>
</feature>
<feature type="region of interest" description="Disordered" evidence="2">
    <location>
        <begin position="22"/>
        <end position="57"/>
    </location>
</feature>
<dbReference type="Proteomes" id="UP000764045">
    <property type="component" value="Unassembled WGS sequence"/>
</dbReference>
<keyword evidence="6" id="KW-1185">Reference proteome</keyword>
<dbReference type="RefSeq" id="WP_205111634.1">
    <property type="nucleotide sequence ID" value="NZ_CAWUJD010000001.1"/>
</dbReference>
<evidence type="ECO:0000256" key="3">
    <source>
        <dbReference type="SAM" id="SignalP"/>
    </source>
</evidence>
<organism evidence="5 6">
    <name type="scientific">Marseilla massiliensis</name>
    <dbReference type="NCBI Taxonomy" id="1841864"/>
    <lineage>
        <taxon>Bacteria</taxon>
        <taxon>Pseudomonadati</taxon>
        <taxon>Bacteroidota</taxon>
        <taxon>Bacteroidia</taxon>
        <taxon>Bacteroidales</taxon>
        <taxon>Prevotellaceae</taxon>
        <taxon>Marseilla</taxon>
    </lineage>
</organism>
<gene>
    <name evidence="5" type="ORF">H6B30_13970</name>
</gene>
<reference evidence="5 6" key="1">
    <citation type="journal article" date="2021" name="Sci. Rep.">
        <title>The distribution of antibiotic resistance genes in chicken gut microbiota commensals.</title>
        <authorList>
            <person name="Juricova H."/>
            <person name="Matiasovicova J."/>
            <person name="Kubasova T."/>
            <person name="Cejkova D."/>
            <person name="Rychlik I."/>
        </authorList>
    </citation>
    <scope>NUCLEOTIDE SEQUENCE [LARGE SCALE GENOMIC DNA]</scope>
    <source>
        <strain evidence="5 6">An819</strain>
    </source>
</reference>
<name>A0A938WP10_9BACT</name>
<dbReference type="InterPro" id="IPR011055">
    <property type="entry name" value="Dup_hybrid_motif"/>
</dbReference>
<protein>
    <submittedName>
        <fullName evidence="5">Peptidoglycan DD-metalloendopeptidase family protein</fullName>
    </submittedName>
</protein>
<evidence type="ECO:0000256" key="2">
    <source>
        <dbReference type="SAM" id="MobiDB-lite"/>
    </source>
</evidence>
<evidence type="ECO:0000259" key="4">
    <source>
        <dbReference type="Pfam" id="PF01551"/>
    </source>
</evidence>
<evidence type="ECO:0000313" key="6">
    <source>
        <dbReference type="Proteomes" id="UP000764045"/>
    </source>
</evidence>
<feature type="compositionally biased region" description="Low complexity" evidence="2">
    <location>
        <begin position="22"/>
        <end position="35"/>
    </location>
</feature>
<feature type="domain" description="M23ase beta-sheet core" evidence="4">
    <location>
        <begin position="424"/>
        <end position="510"/>
    </location>
</feature>
<dbReference type="EMBL" id="JACJJL010000031">
    <property type="protein sequence ID" value="MBM6662835.1"/>
    <property type="molecule type" value="Genomic_DNA"/>
</dbReference>
<dbReference type="Gene3D" id="2.70.70.10">
    <property type="entry name" value="Glucose Permease (Domain IIA)"/>
    <property type="match status" value="1"/>
</dbReference>
<comment type="caution">
    <text evidence="5">The sequence shown here is derived from an EMBL/GenBank/DDBJ whole genome shotgun (WGS) entry which is preliminary data.</text>
</comment>
<proteinExistence type="predicted"/>
<evidence type="ECO:0000256" key="1">
    <source>
        <dbReference type="SAM" id="Coils"/>
    </source>
</evidence>
<accession>A0A938WP10</accession>
<keyword evidence="1" id="KW-0175">Coiled coil</keyword>
<feature type="compositionally biased region" description="Polar residues" evidence="2">
    <location>
        <begin position="48"/>
        <end position="57"/>
    </location>
</feature>
<feature type="coiled-coil region" evidence="1">
    <location>
        <begin position="183"/>
        <end position="210"/>
    </location>
</feature>
<feature type="signal peptide" evidence="3">
    <location>
        <begin position="1"/>
        <end position="20"/>
    </location>
</feature>
<dbReference type="InterPro" id="IPR016047">
    <property type="entry name" value="M23ase_b-sheet_dom"/>
</dbReference>
<dbReference type="Pfam" id="PF01551">
    <property type="entry name" value="Peptidase_M23"/>
    <property type="match status" value="1"/>
</dbReference>
<dbReference type="AlphaFoldDB" id="A0A938WP10"/>
<keyword evidence="3" id="KW-0732">Signal</keyword>